<dbReference type="InterPro" id="IPR036872">
    <property type="entry name" value="CH_dom_sf"/>
</dbReference>
<feature type="compositionally biased region" description="Acidic residues" evidence="4">
    <location>
        <begin position="401"/>
        <end position="411"/>
    </location>
</feature>
<dbReference type="InterPro" id="IPR039959">
    <property type="entry name" value="Fimbrin/Plastin"/>
</dbReference>
<dbReference type="Pfam" id="PF00307">
    <property type="entry name" value="CH"/>
    <property type="match status" value="4"/>
</dbReference>
<keyword evidence="3" id="KW-0175">Coiled coil</keyword>
<organism evidence="6 7">
    <name type="scientific">Anaeramoeba flamelloides</name>
    <dbReference type="NCBI Taxonomy" id="1746091"/>
    <lineage>
        <taxon>Eukaryota</taxon>
        <taxon>Metamonada</taxon>
        <taxon>Anaeramoebidae</taxon>
        <taxon>Anaeramoeba</taxon>
    </lineage>
</organism>
<evidence type="ECO:0000256" key="3">
    <source>
        <dbReference type="SAM" id="Coils"/>
    </source>
</evidence>
<gene>
    <name evidence="6" type="ORF">M0813_23915</name>
</gene>
<feature type="region of interest" description="Disordered" evidence="4">
    <location>
        <begin position="1"/>
        <end position="63"/>
    </location>
</feature>
<dbReference type="PANTHER" id="PTHR19961:SF18">
    <property type="entry name" value="FI19014P1"/>
    <property type="match status" value="1"/>
</dbReference>
<feature type="coiled-coil region" evidence="3">
    <location>
        <begin position="467"/>
        <end position="577"/>
    </location>
</feature>
<dbReference type="Proteomes" id="UP001150062">
    <property type="component" value="Unassembled WGS sequence"/>
</dbReference>
<protein>
    <submittedName>
        <fullName evidence="6">Fimbrin-1</fullName>
    </submittedName>
</protein>
<comment type="caution">
    <text evidence="6">The sequence shown here is derived from an EMBL/GenBank/DDBJ whole genome shotgun (WGS) entry which is preliminary data.</text>
</comment>
<evidence type="ECO:0000256" key="2">
    <source>
        <dbReference type="ARBA" id="ARBA00023203"/>
    </source>
</evidence>
<keyword evidence="1" id="KW-0677">Repeat</keyword>
<dbReference type="CDD" id="cd21219">
    <property type="entry name" value="CH_PLS_FIM_rpt3"/>
    <property type="match status" value="1"/>
</dbReference>
<feature type="region of interest" description="Disordered" evidence="4">
    <location>
        <begin position="393"/>
        <end position="414"/>
    </location>
</feature>
<dbReference type="Gene3D" id="1.10.418.10">
    <property type="entry name" value="Calponin-like domain"/>
    <property type="match status" value="4"/>
</dbReference>
<evidence type="ECO:0000259" key="5">
    <source>
        <dbReference type="PROSITE" id="PS50021"/>
    </source>
</evidence>
<dbReference type="EMBL" id="JAOAOG010000198">
    <property type="protein sequence ID" value="KAJ6240817.1"/>
    <property type="molecule type" value="Genomic_DNA"/>
</dbReference>
<evidence type="ECO:0000256" key="1">
    <source>
        <dbReference type="ARBA" id="ARBA00022737"/>
    </source>
</evidence>
<evidence type="ECO:0000313" key="6">
    <source>
        <dbReference type="EMBL" id="KAJ6240817.1"/>
    </source>
</evidence>
<dbReference type="SMART" id="SM00033">
    <property type="entry name" value="CH"/>
    <property type="match status" value="4"/>
</dbReference>
<accession>A0ABQ8Y7N4</accession>
<keyword evidence="7" id="KW-1185">Reference proteome</keyword>
<dbReference type="PANTHER" id="PTHR19961">
    <property type="entry name" value="FIMBRIN/PLASTIN"/>
    <property type="match status" value="1"/>
</dbReference>
<name>A0ABQ8Y7N4_9EUKA</name>
<feature type="domain" description="Calponin-homology (CH)" evidence="5">
    <location>
        <begin position="1211"/>
        <end position="1319"/>
    </location>
</feature>
<dbReference type="InterPro" id="IPR001715">
    <property type="entry name" value="CH_dom"/>
</dbReference>
<feature type="compositionally biased region" description="Basic residues" evidence="4">
    <location>
        <begin position="15"/>
        <end position="40"/>
    </location>
</feature>
<sequence length="1323" mass="155972">MTSTNSTKNIFDKSQKRHKHKHKSNHKHKNKHKHSSRHKNKNNESKKPKVSSKPVKRNFSTLRHSYSTSLIKKFESPKETNDVERDVDLMLKQLSKNTEEARKKRQQMSQRSANPFELIRKGNVEALAQCFENLYTEIEQREEEIMTVAMAGLRVSKENKSIKKEIAKYEEQFEELYSTNQILEEKVKDSETDIRDLSKKNTFLREKVEEAWELNEKYLEQLKASDLKREKLIEKFNKERKLESENLQLKEEIQTKKQIISEIHLQEEVNQQQKEEISNLQFRGEKLRSNNKILRMEYENIQTKYITQRKKMAKYEEKIQNIEQLENEIEKMQIQNYWLEKMILQKPDMVESVKEVVNWFILHQNENNNSQNLIFSDTNKALNDLNIILNDLSNSSKSNENENENEYENENGNEKDNNFFLELIQKGFKANKENINEIEDSEGIRRILYLTVILFFQLTTSKFFKIEETLNKELTEYKETVNEYERKLERESQQKNNLEKILEKRTQDLESESKNKENLIERINKGYSIELNIAQKREKQLKREIEEIKNKFLDKYNNELTEKENKFKEVITQHQKREIKFRRELVELELKKNYELKKQDTQFESKMEEIQRNMENNQKKYEREKKEILAESQVIITKLKNKKRQIKAILEKTENNQNQNANTLNKKIRELENKIEKLIIEKEIRKNFEKDQVQTLQKKNEDLQLRLEIEQKKKVRTEKQKNHLEKQLTLTKKKISITNHDKEVLKDSNDKKNLIIKQLEQEIDNLRKQLEDTIYAEMDLEVGAQEEEEEEGKVTESNREIDIVEQMMTEYINKELKYDLELKHLLPIGKATPDLIDAMRDGVLMCKLINHCVPNTIDERVINFFHGGVEIEKDMEEILENHTLCINSALAIGCNIKGVTADNLVNGEELHCLQLCWEIIKCGLLSKINLQSHPEIIILSKNSKKPIDLLSSSPEDLLLKWVNYHLQRNTKRGKKLTCGNFGQDLKGGLIIITLLNQLSPEKCPIEPFFEFQNIDSKLNYLLKMASNLDVHYFLNIQALLNGEKKLNLAFLAYLFNTRSGIEMKTQSNNSSGNQKRKLKNVTKLPFSNYGTREERSFRLWINSLGVKPKVNNLYEDLKDGSILLQVIEKISEKKFVNWKKVTLNCKNPFQKVGNCNYVVELGKQLNLKLLTTGGRDIYDGNKTMVLGYVWQLMRYHVMQILKKLNVISGSKIDDSAMVNWANNKVKNSGKHSKIRNFRDSKLKNSIFLLDLIYSINMKAVNYQFVSNGSEVENQIENAKLVISLTRKLGGRVFLLPEDIVEVKDKMILTLIGELMRIDKISNL</sequence>
<dbReference type="PROSITE" id="PS50021">
    <property type="entry name" value="CH"/>
    <property type="match status" value="4"/>
</dbReference>
<feature type="domain" description="Calponin-homology (CH)" evidence="5">
    <location>
        <begin position="952"/>
        <end position="1059"/>
    </location>
</feature>
<feature type="coiled-coil region" evidence="3">
    <location>
        <begin position="604"/>
        <end position="776"/>
    </location>
</feature>
<keyword evidence="2" id="KW-0009">Actin-binding</keyword>
<evidence type="ECO:0000256" key="4">
    <source>
        <dbReference type="SAM" id="MobiDB-lite"/>
    </source>
</evidence>
<feature type="domain" description="Calponin-homology (CH)" evidence="5">
    <location>
        <begin position="802"/>
        <end position="924"/>
    </location>
</feature>
<feature type="coiled-coil region" evidence="3">
    <location>
        <begin position="159"/>
        <end position="342"/>
    </location>
</feature>
<proteinExistence type="predicted"/>
<dbReference type="CDD" id="cd21218">
    <property type="entry name" value="CH_PLS_FIM_rpt2"/>
    <property type="match status" value="1"/>
</dbReference>
<dbReference type="SUPFAM" id="SSF47576">
    <property type="entry name" value="Calponin-homology domain, CH-domain"/>
    <property type="match status" value="1"/>
</dbReference>
<dbReference type="CDD" id="cd21220">
    <property type="entry name" value="CH_PLS_FIM_rpt4"/>
    <property type="match status" value="1"/>
</dbReference>
<feature type="domain" description="Calponin-homology (CH)" evidence="5">
    <location>
        <begin position="1091"/>
        <end position="1197"/>
    </location>
</feature>
<reference evidence="6" key="1">
    <citation type="submission" date="2022-08" db="EMBL/GenBank/DDBJ databases">
        <title>Novel sulfate-reducing endosymbionts in the free-living metamonad Anaeramoeba.</title>
        <authorList>
            <person name="Jerlstrom-Hultqvist J."/>
            <person name="Cepicka I."/>
            <person name="Gallot-Lavallee L."/>
            <person name="Salas-Leiva D."/>
            <person name="Curtis B.A."/>
            <person name="Zahonova K."/>
            <person name="Pipaliya S."/>
            <person name="Dacks J."/>
            <person name="Roger A.J."/>
        </authorList>
    </citation>
    <scope>NUCLEOTIDE SEQUENCE</scope>
    <source>
        <strain evidence="6">Schooner1</strain>
    </source>
</reference>
<evidence type="ECO:0000313" key="7">
    <source>
        <dbReference type="Proteomes" id="UP001150062"/>
    </source>
</evidence>